<dbReference type="AlphaFoldDB" id="A0A251SWI9"/>
<protein>
    <submittedName>
        <fullName evidence="1">Uncharacterized protein</fullName>
    </submittedName>
</protein>
<dbReference type="EMBL" id="CM007902">
    <property type="protein sequence ID" value="OTG02646.1"/>
    <property type="molecule type" value="Genomic_DNA"/>
</dbReference>
<organism evidence="1 2">
    <name type="scientific">Helianthus annuus</name>
    <name type="common">Common sunflower</name>
    <dbReference type="NCBI Taxonomy" id="4232"/>
    <lineage>
        <taxon>Eukaryota</taxon>
        <taxon>Viridiplantae</taxon>
        <taxon>Streptophyta</taxon>
        <taxon>Embryophyta</taxon>
        <taxon>Tracheophyta</taxon>
        <taxon>Spermatophyta</taxon>
        <taxon>Magnoliopsida</taxon>
        <taxon>eudicotyledons</taxon>
        <taxon>Gunneridae</taxon>
        <taxon>Pentapetalae</taxon>
        <taxon>asterids</taxon>
        <taxon>campanulids</taxon>
        <taxon>Asterales</taxon>
        <taxon>Asteraceae</taxon>
        <taxon>Asteroideae</taxon>
        <taxon>Heliantheae alliance</taxon>
        <taxon>Heliantheae</taxon>
        <taxon>Helianthus</taxon>
    </lineage>
</organism>
<reference evidence="2" key="1">
    <citation type="journal article" date="2017" name="Nature">
        <title>The sunflower genome provides insights into oil metabolism, flowering and Asterid evolution.</title>
        <authorList>
            <person name="Badouin H."/>
            <person name="Gouzy J."/>
            <person name="Grassa C.J."/>
            <person name="Murat F."/>
            <person name="Staton S.E."/>
            <person name="Cottret L."/>
            <person name="Lelandais-Briere C."/>
            <person name="Owens G.L."/>
            <person name="Carrere S."/>
            <person name="Mayjonade B."/>
            <person name="Legrand L."/>
            <person name="Gill N."/>
            <person name="Kane N.C."/>
            <person name="Bowers J.E."/>
            <person name="Hubner S."/>
            <person name="Bellec A."/>
            <person name="Berard A."/>
            <person name="Berges H."/>
            <person name="Blanchet N."/>
            <person name="Boniface M.C."/>
            <person name="Brunel D."/>
            <person name="Catrice O."/>
            <person name="Chaidir N."/>
            <person name="Claudel C."/>
            <person name="Donnadieu C."/>
            <person name="Faraut T."/>
            <person name="Fievet G."/>
            <person name="Helmstetter N."/>
            <person name="King M."/>
            <person name="Knapp S.J."/>
            <person name="Lai Z."/>
            <person name="Le Paslier M.C."/>
            <person name="Lippi Y."/>
            <person name="Lorenzon L."/>
            <person name="Mandel J.R."/>
            <person name="Marage G."/>
            <person name="Marchand G."/>
            <person name="Marquand E."/>
            <person name="Bret-Mestries E."/>
            <person name="Morien E."/>
            <person name="Nambeesan S."/>
            <person name="Nguyen T."/>
            <person name="Pegot-Espagnet P."/>
            <person name="Pouilly N."/>
            <person name="Raftis F."/>
            <person name="Sallet E."/>
            <person name="Schiex T."/>
            <person name="Thomas J."/>
            <person name="Vandecasteele C."/>
            <person name="Vares D."/>
            <person name="Vear F."/>
            <person name="Vautrin S."/>
            <person name="Crespi M."/>
            <person name="Mangin B."/>
            <person name="Burke J.M."/>
            <person name="Salse J."/>
            <person name="Munos S."/>
            <person name="Vincourt P."/>
            <person name="Rieseberg L.H."/>
            <person name="Langlade N.B."/>
        </authorList>
    </citation>
    <scope>NUCLEOTIDE SEQUENCE [LARGE SCALE GENOMIC DNA]</scope>
    <source>
        <strain evidence="2">cv. SF193</strain>
    </source>
</reference>
<evidence type="ECO:0000313" key="2">
    <source>
        <dbReference type="Proteomes" id="UP000215914"/>
    </source>
</evidence>
<name>A0A251SWI9_HELAN</name>
<dbReference type="Proteomes" id="UP000215914">
    <property type="component" value="Chromosome 13"/>
</dbReference>
<proteinExistence type="predicted"/>
<accession>A0A251SWI9</accession>
<gene>
    <name evidence="1" type="ORF">HannXRQ_Chr13g0415411</name>
</gene>
<keyword evidence="2" id="KW-1185">Reference proteome</keyword>
<dbReference type="InParanoid" id="A0A251SWI9"/>
<evidence type="ECO:0000313" key="1">
    <source>
        <dbReference type="EMBL" id="OTG02646.1"/>
    </source>
</evidence>
<sequence length="176" mass="19831">MCNRQRKVVGVLRRGSRRTYSKHSLSLTTLSPVIGVSPEPYGACREISNTAGVLYSHALRKTKKSRRSFTTGIAPHVFGIPYTLNPFRDLVKKERKKHSLSLTTLSPVIGVSPEPYGACREISNTAGVLYSHALRKDKHLRSFSWNSPSLLVRYFKEFLYAINVDDDEMKTDSKDA</sequence>